<evidence type="ECO:0000313" key="2">
    <source>
        <dbReference type="Proteomes" id="UP001321473"/>
    </source>
</evidence>
<keyword evidence="2" id="KW-1185">Reference proteome</keyword>
<dbReference type="AlphaFoldDB" id="A0AAQ4DXC5"/>
<sequence>MRYHELQCAAEHTSCIKSLLAVRDKCMWFQLSALQEHLRLSCKKELLITAAPGTLKMRFLFAKAVVVAKAFFLFNECKVFAETRIDKDENYEKYQDIYETVQRRKNLHVHFS</sequence>
<name>A0AAQ4DXC5_AMBAM</name>
<reference evidence="1 2" key="1">
    <citation type="journal article" date="2023" name="Arcadia Sci">
        <title>De novo assembly of a long-read Amblyomma americanum tick genome.</title>
        <authorList>
            <person name="Chou S."/>
            <person name="Poskanzer K.E."/>
            <person name="Rollins M."/>
            <person name="Thuy-Boun P.S."/>
        </authorList>
    </citation>
    <scope>NUCLEOTIDE SEQUENCE [LARGE SCALE GENOMIC DNA]</scope>
    <source>
        <strain evidence="1">F_SG_1</strain>
        <tissue evidence="1">Salivary glands</tissue>
    </source>
</reference>
<proteinExistence type="predicted"/>
<dbReference type="EMBL" id="JARKHS020025743">
    <property type="protein sequence ID" value="KAK8767115.1"/>
    <property type="molecule type" value="Genomic_DNA"/>
</dbReference>
<protein>
    <submittedName>
        <fullName evidence="1">Uncharacterized protein</fullName>
    </submittedName>
</protein>
<dbReference type="Proteomes" id="UP001321473">
    <property type="component" value="Unassembled WGS sequence"/>
</dbReference>
<evidence type="ECO:0000313" key="1">
    <source>
        <dbReference type="EMBL" id="KAK8767115.1"/>
    </source>
</evidence>
<organism evidence="1 2">
    <name type="scientific">Amblyomma americanum</name>
    <name type="common">Lone star tick</name>
    <dbReference type="NCBI Taxonomy" id="6943"/>
    <lineage>
        <taxon>Eukaryota</taxon>
        <taxon>Metazoa</taxon>
        <taxon>Ecdysozoa</taxon>
        <taxon>Arthropoda</taxon>
        <taxon>Chelicerata</taxon>
        <taxon>Arachnida</taxon>
        <taxon>Acari</taxon>
        <taxon>Parasitiformes</taxon>
        <taxon>Ixodida</taxon>
        <taxon>Ixodoidea</taxon>
        <taxon>Ixodidae</taxon>
        <taxon>Amblyomminae</taxon>
        <taxon>Amblyomma</taxon>
    </lineage>
</organism>
<gene>
    <name evidence="1" type="ORF">V5799_006105</name>
</gene>
<comment type="caution">
    <text evidence="1">The sequence shown here is derived from an EMBL/GenBank/DDBJ whole genome shotgun (WGS) entry which is preliminary data.</text>
</comment>
<accession>A0AAQ4DXC5</accession>